<reference evidence="4" key="1">
    <citation type="submission" date="2022-07" db="EMBL/GenBank/DDBJ databases">
        <title>Fungi with potential for degradation of polypropylene.</title>
        <authorList>
            <person name="Gostincar C."/>
        </authorList>
    </citation>
    <scope>NUCLEOTIDE SEQUENCE</scope>
    <source>
        <strain evidence="4">EXF-13308</strain>
    </source>
</reference>
<evidence type="ECO:0000256" key="2">
    <source>
        <dbReference type="ARBA" id="ARBA00022801"/>
    </source>
</evidence>
<sequence length="195" mass="21693">MNNPVEKRTAFLVMDLINGIIGRFPNTKEYLDRVAAAVTAARARDIPVIHITIDFRPGYPEISPRNKFLSTITDKPTFVKRDGELNEALEFPLQLAPLPNDIVVSRKRISAFSGSDLEVVLRSKGINDLVLAGFATSGVVLSTVREAMDRDYSLTVLEDLCFDPDEEVHRVLAQKVFPLSGDVVHSSAWMKLPEN</sequence>
<dbReference type="SUPFAM" id="SSF52499">
    <property type="entry name" value="Isochorismatase-like hydrolases"/>
    <property type="match status" value="1"/>
</dbReference>
<dbReference type="Gene3D" id="3.40.50.850">
    <property type="entry name" value="Isochorismatase-like"/>
    <property type="match status" value="1"/>
</dbReference>
<dbReference type="PANTHER" id="PTHR43540:SF1">
    <property type="entry name" value="ISOCHORISMATASE HYDROLASE"/>
    <property type="match status" value="1"/>
</dbReference>
<comment type="caution">
    <text evidence="4">The sequence shown here is derived from an EMBL/GenBank/DDBJ whole genome shotgun (WGS) entry which is preliminary data.</text>
</comment>
<accession>A0AA38VEP3</accession>
<evidence type="ECO:0000313" key="4">
    <source>
        <dbReference type="EMBL" id="KAJ9136591.1"/>
    </source>
</evidence>
<evidence type="ECO:0000259" key="3">
    <source>
        <dbReference type="Pfam" id="PF00857"/>
    </source>
</evidence>
<organism evidence="4 5">
    <name type="scientific">Pleurostoma richardsiae</name>
    <dbReference type="NCBI Taxonomy" id="41990"/>
    <lineage>
        <taxon>Eukaryota</taxon>
        <taxon>Fungi</taxon>
        <taxon>Dikarya</taxon>
        <taxon>Ascomycota</taxon>
        <taxon>Pezizomycotina</taxon>
        <taxon>Sordariomycetes</taxon>
        <taxon>Sordariomycetidae</taxon>
        <taxon>Calosphaeriales</taxon>
        <taxon>Pleurostomataceae</taxon>
        <taxon>Pleurostoma</taxon>
    </lineage>
</organism>
<dbReference type="PANTHER" id="PTHR43540">
    <property type="entry name" value="PEROXYUREIDOACRYLATE/UREIDOACRYLATE AMIDOHYDROLASE-RELATED"/>
    <property type="match status" value="1"/>
</dbReference>
<dbReference type="AlphaFoldDB" id="A0AA38VEP3"/>
<dbReference type="Pfam" id="PF00857">
    <property type="entry name" value="Isochorismatase"/>
    <property type="match status" value="1"/>
</dbReference>
<comment type="similarity">
    <text evidence="1">Belongs to the isochorismatase family.</text>
</comment>
<dbReference type="InterPro" id="IPR000868">
    <property type="entry name" value="Isochorismatase-like_dom"/>
</dbReference>
<evidence type="ECO:0000256" key="1">
    <source>
        <dbReference type="ARBA" id="ARBA00006336"/>
    </source>
</evidence>
<dbReference type="CDD" id="cd00431">
    <property type="entry name" value="cysteine_hydrolases"/>
    <property type="match status" value="1"/>
</dbReference>
<protein>
    <recommendedName>
        <fullName evidence="3">Isochorismatase-like domain-containing protein</fullName>
    </recommendedName>
</protein>
<dbReference type="Proteomes" id="UP001174694">
    <property type="component" value="Unassembled WGS sequence"/>
</dbReference>
<keyword evidence="2" id="KW-0378">Hydrolase</keyword>
<feature type="domain" description="Isochorismatase-like" evidence="3">
    <location>
        <begin position="9"/>
        <end position="183"/>
    </location>
</feature>
<dbReference type="EMBL" id="JANBVO010000039">
    <property type="protein sequence ID" value="KAJ9136591.1"/>
    <property type="molecule type" value="Genomic_DNA"/>
</dbReference>
<proteinExistence type="inferred from homology"/>
<name>A0AA38VEP3_9PEZI</name>
<evidence type="ECO:0000313" key="5">
    <source>
        <dbReference type="Proteomes" id="UP001174694"/>
    </source>
</evidence>
<gene>
    <name evidence="4" type="ORF">NKR23_g9792</name>
</gene>
<dbReference type="InterPro" id="IPR050272">
    <property type="entry name" value="Isochorismatase-like_hydrls"/>
</dbReference>
<dbReference type="GO" id="GO:0016787">
    <property type="term" value="F:hydrolase activity"/>
    <property type="evidence" value="ECO:0007669"/>
    <property type="project" value="UniProtKB-KW"/>
</dbReference>
<keyword evidence="5" id="KW-1185">Reference proteome</keyword>
<dbReference type="InterPro" id="IPR036380">
    <property type="entry name" value="Isochorismatase-like_sf"/>
</dbReference>